<protein>
    <submittedName>
        <fullName evidence="6">Prenyltransferase</fullName>
    </submittedName>
</protein>
<dbReference type="RefSeq" id="WP_005273305.1">
    <property type="nucleotide sequence ID" value="NZ_ANPE02000241.1"/>
</dbReference>
<dbReference type="GO" id="GO:0016020">
    <property type="term" value="C:membrane"/>
    <property type="evidence" value="ECO:0007669"/>
    <property type="project" value="UniProtKB-SubCell"/>
</dbReference>
<evidence type="ECO:0000256" key="3">
    <source>
        <dbReference type="ARBA" id="ARBA00022989"/>
    </source>
</evidence>
<feature type="transmembrane region" description="Helical" evidence="5">
    <location>
        <begin position="157"/>
        <end position="182"/>
    </location>
</feature>
<keyword evidence="2 5" id="KW-0812">Transmembrane</keyword>
<dbReference type="Pfam" id="PF01040">
    <property type="entry name" value="UbiA"/>
    <property type="match status" value="1"/>
</dbReference>
<dbReference type="CDD" id="cd13966">
    <property type="entry name" value="PT_UbiA_4"/>
    <property type="match status" value="1"/>
</dbReference>
<organism evidence="6 7">
    <name type="scientific">Arthrobacter crystallopoietes BAB-32</name>
    <dbReference type="NCBI Taxonomy" id="1246476"/>
    <lineage>
        <taxon>Bacteria</taxon>
        <taxon>Bacillati</taxon>
        <taxon>Actinomycetota</taxon>
        <taxon>Actinomycetes</taxon>
        <taxon>Micrococcales</taxon>
        <taxon>Micrococcaceae</taxon>
        <taxon>Crystallibacter</taxon>
    </lineage>
</organism>
<evidence type="ECO:0000313" key="6">
    <source>
        <dbReference type="EMBL" id="EMY32649.1"/>
    </source>
</evidence>
<evidence type="ECO:0000256" key="5">
    <source>
        <dbReference type="SAM" id="Phobius"/>
    </source>
</evidence>
<evidence type="ECO:0000256" key="1">
    <source>
        <dbReference type="ARBA" id="ARBA00004141"/>
    </source>
</evidence>
<comment type="caution">
    <text evidence="6">The sequence shown here is derived from an EMBL/GenBank/DDBJ whole genome shotgun (WGS) entry which is preliminary data.</text>
</comment>
<feature type="transmembrane region" description="Helical" evidence="5">
    <location>
        <begin position="202"/>
        <end position="220"/>
    </location>
</feature>
<keyword evidence="6" id="KW-0808">Transferase</keyword>
<keyword evidence="3 5" id="KW-1133">Transmembrane helix</keyword>
<sequence>MTNDLKPRPVLRNLLVSSRPVSWVNTAYPFAAAYLLTAQAVDLPLVIGTLFFLVPYNLMMYGINDVFDYESDVRNPRKGGAEGAVLDRSLHRTTLLAAVLLPLPFVAFLLAVGTWLSAAVLALSLFAVVAYSAPGLRFKEQPFLDSMTSSFHFTSPALFGLVLAGADFTGGLWAVLGAFFLWGMASQAFGAVQDINADREGGVASVATVLGAAATVKYALAAYALAGVLMLFTGWPGALGALLALPYLANCWPFRAVEGSRAEASNAGWKRFLWLNYVTGFFVTMLLLWYAAAR</sequence>
<gene>
    <name evidence="6" type="primary">ubiA</name>
    <name evidence="6" type="ORF">D477_019006</name>
</gene>
<evidence type="ECO:0000313" key="7">
    <source>
        <dbReference type="Proteomes" id="UP000010729"/>
    </source>
</evidence>
<dbReference type="AlphaFoldDB" id="N1UXZ2"/>
<dbReference type="Proteomes" id="UP000010729">
    <property type="component" value="Unassembled WGS sequence"/>
</dbReference>
<proteinExistence type="predicted"/>
<dbReference type="EMBL" id="ANPE02000241">
    <property type="protein sequence ID" value="EMY32649.1"/>
    <property type="molecule type" value="Genomic_DNA"/>
</dbReference>
<evidence type="ECO:0000256" key="4">
    <source>
        <dbReference type="ARBA" id="ARBA00023136"/>
    </source>
</evidence>
<dbReference type="InterPro" id="IPR000537">
    <property type="entry name" value="UbiA_prenyltransferase"/>
</dbReference>
<keyword evidence="4 5" id="KW-0472">Membrane</keyword>
<feature type="transmembrane region" description="Helical" evidence="5">
    <location>
        <begin position="274"/>
        <end position="292"/>
    </location>
</feature>
<keyword evidence="7" id="KW-1185">Reference proteome</keyword>
<feature type="transmembrane region" description="Helical" evidence="5">
    <location>
        <begin position="227"/>
        <end position="249"/>
    </location>
</feature>
<feature type="transmembrane region" description="Helical" evidence="5">
    <location>
        <begin position="95"/>
        <end position="112"/>
    </location>
</feature>
<reference evidence="6 7" key="1">
    <citation type="journal article" date="2013" name="Genome Announc.">
        <title>Draft Genome Sequence of Arthrobacter crystallopoietes Strain BAB-32, Revealing Genes for Bioremediation.</title>
        <authorList>
            <person name="Joshi M.N."/>
            <person name="Pandit A.S."/>
            <person name="Sharma A."/>
            <person name="Pandya R.V."/>
            <person name="Desai S.M."/>
            <person name="Saxena A.K."/>
            <person name="Bagatharia S.B."/>
        </authorList>
    </citation>
    <scope>NUCLEOTIDE SEQUENCE [LARGE SCALE GENOMIC DNA]</scope>
    <source>
        <strain evidence="6 7">BAB-32</strain>
    </source>
</reference>
<dbReference type="GO" id="GO:0016765">
    <property type="term" value="F:transferase activity, transferring alkyl or aryl (other than methyl) groups"/>
    <property type="evidence" value="ECO:0007669"/>
    <property type="project" value="InterPro"/>
</dbReference>
<comment type="subcellular location">
    <subcellularLocation>
        <location evidence="1">Membrane</location>
        <topology evidence="1">Multi-pass membrane protein</topology>
    </subcellularLocation>
</comment>
<dbReference type="PANTHER" id="PTHR42723:SF1">
    <property type="entry name" value="CHLOROPHYLL SYNTHASE, CHLOROPLASTIC"/>
    <property type="match status" value="1"/>
</dbReference>
<evidence type="ECO:0000256" key="2">
    <source>
        <dbReference type="ARBA" id="ARBA00022692"/>
    </source>
</evidence>
<accession>N1UXZ2</accession>
<feature type="transmembrane region" description="Helical" evidence="5">
    <location>
        <begin position="31"/>
        <end position="54"/>
    </location>
</feature>
<dbReference type="PANTHER" id="PTHR42723">
    <property type="entry name" value="CHLOROPHYLL SYNTHASE"/>
    <property type="match status" value="1"/>
</dbReference>
<dbReference type="InterPro" id="IPR044878">
    <property type="entry name" value="UbiA_sf"/>
</dbReference>
<name>N1UXZ2_9MICC</name>
<dbReference type="NCBIfam" id="NF009608">
    <property type="entry name" value="PRK13105.1"/>
    <property type="match status" value="1"/>
</dbReference>
<dbReference type="Gene3D" id="1.10.357.140">
    <property type="entry name" value="UbiA prenyltransferase"/>
    <property type="match status" value="1"/>
</dbReference>
<dbReference type="InterPro" id="IPR050475">
    <property type="entry name" value="Prenyltransferase_related"/>
</dbReference>
<dbReference type="OrthoDB" id="1416782at2"/>
<dbReference type="Gene3D" id="1.20.120.1780">
    <property type="entry name" value="UbiA prenyltransferase"/>
    <property type="match status" value="1"/>
</dbReference>